<evidence type="ECO:0000313" key="1">
    <source>
        <dbReference type="EMBL" id="TJY42594.1"/>
    </source>
</evidence>
<name>A0A4U0FE89_9BACL</name>
<gene>
    <name evidence="1" type="ORF">E5161_07000</name>
</gene>
<dbReference type="OrthoDB" id="2925451at2"/>
<sequence length="214" mass="23793">MNHSQALDPEFDRVYDLRPQPELTQENREISVLFAQLQTLPLGTPAFRQAMANVYQHLQTASRALALACGISSEFRYLPDVWGLPELNIFHGRFLVPMSYHLNTALGAAEILAAGRGRTPYFPLMVGCMLATVRLWQRLPEAIDNLRRAAGPRHTATVNLTEQTSRTIAVATQQGLMVARSSVSTAQWNVSVRASELAHSVREKVSQMMAGESY</sequence>
<keyword evidence="2" id="KW-1185">Reference proteome</keyword>
<comment type="caution">
    <text evidence="1">The sequence shown here is derived from an EMBL/GenBank/DDBJ whole genome shotgun (WGS) entry which is preliminary data.</text>
</comment>
<organism evidence="1 2">
    <name type="scientific">Cohnella pontilimi</name>
    <dbReference type="NCBI Taxonomy" id="2564100"/>
    <lineage>
        <taxon>Bacteria</taxon>
        <taxon>Bacillati</taxon>
        <taxon>Bacillota</taxon>
        <taxon>Bacilli</taxon>
        <taxon>Bacillales</taxon>
        <taxon>Paenibacillaceae</taxon>
        <taxon>Cohnella</taxon>
    </lineage>
</organism>
<reference evidence="1 2" key="1">
    <citation type="submission" date="2019-04" db="EMBL/GenBank/DDBJ databases">
        <title>Cohnella sp. nov., isolated from soil.</title>
        <authorList>
            <person name="Kim W."/>
        </authorList>
    </citation>
    <scope>NUCLEOTIDE SEQUENCE [LARGE SCALE GENOMIC DNA]</scope>
    <source>
        <strain evidence="1 2">CAU 1483</strain>
    </source>
</reference>
<accession>A0A4U0FE89</accession>
<dbReference type="AlphaFoldDB" id="A0A4U0FE89"/>
<dbReference type="RefSeq" id="WP_136777013.1">
    <property type="nucleotide sequence ID" value="NZ_SUPK01000003.1"/>
</dbReference>
<dbReference type="Proteomes" id="UP000309673">
    <property type="component" value="Unassembled WGS sequence"/>
</dbReference>
<proteinExistence type="predicted"/>
<dbReference type="EMBL" id="SUPK01000003">
    <property type="protein sequence ID" value="TJY42594.1"/>
    <property type="molecule type" value="Genomic_DNA"/>
</dbReference>
<evidence type="ECO:0000313" key="2">
    <source>
        <dbReference type="Proteomes" id="UP000309673"/>
    </source>
</evidence>
<protein>
    <submittedName>
        <fullName evidence="1">Uncharacterized protein</fullName>
    </submittedName>
</protein>